<dbReference type="EMBL" id="LUEZ02000045">
    <property type="protein sequence ID" value="RDB24058.1"/>
    <property type="molecule type" value="Genomic_DNA"/>
</dbReference>
<feature type="compositionally biased region" description="Polar residues" evidence="1">
    <location>
        <begin position="159"/>
        <end position="176"/>
    </location>
</feature>
<dbReference type="InParanoid" id="A0A369JQF2"/>
<keyword evidence="3" id="KW-1185">Reference proteome</keyword>
<evidence type="ECO:0000313" key="3">
    <source>
        <dbReference type="Proteomes" id="UP000076154"/>
    </source>
</evidence>
<evidence type="ECO:0000313" key="2">
    <source>
        <dbReference type="EMBL" id="RDB24058.1"/>
    </source>
</evidence>
<protein>
    <submittedName>
        <fullName evidence="2">Uncharacterized protein</fullName>
    </submittedName>
</protein>
<proteinExistence type="predicted"/>
<sequence>MPTIPLPQDKTMWLILLAFATGFFWSRGTDRHLASQYRDRVEQGLSSDPCPDDYADDDTDDESVEASMRASQSPCRDASGLGPKGSTRENPLSISDGTDGEMSDSPAPTTTSSGDVYGGSSSQGYSSSVSVASVPPVCLASEGSQFNYSSSELDVEGPASSSPEMMPHPTSTSRSVSSDHDATSQQSRAPSDAGADSIESASSTSLGDIVPHGATSPVGSLSTIPTIPDEADHGGGPGAAFSTPMVDHNWATAGDGNNSDDDLYLTVHSNLIVEDPQVNASGQHDVVIPHAFMSNATAVNPASIPDNNSAGPSHSFNTSWHVNPFSPTPHGYNPPVMYNYGNQNAVNTNQGNNTLAPGHPDNGEHTNGTVLLSPLVGPRHIPAHHLANNPNVTGAAPSQNPAELSPNFEANSGDFQAFGLNAPSPIPHAPFNHPASLGINSATSQLHNDPVPGSVDWSPVSLTFDDMYAHPENVFRQPMPFLRTYEDPGITAIERTHLDDRSLVVCIRIRGPIYNIFYLEDQIEQWVIYCNTTGKLLDLKLELCLTSTAYQMYCCLRIMEKILRLSSSVIGTLHLIVPDTKAFFGHDFRHPPLTGDRPSFDKLTSFTWDGNIQDDLPNLAITLSDLPLSFNHACSER</sequence>
<feature type="compositionally biased region" description="Acidic residues" evidence="1">
    <location>
        <begin position="50"/>
        <end position="64"/>
    </location>
</feature>
<name>A0A369JQF2_HYPMA</name>
<evidence type="ECO:0000256" key="1">
    <source>
        <dbReference type="SAM" id="MobiDB-lite"/>
    </source>
</evidence>
<accession>A0A369JQF2</accession>
<dbReference type="AlphaFoldDB" id="A0A369JQF2"/>
<dbReference type="Proteomes" id="UP000076154">
    <property type="component" value="Unassembled WGS sequence"/>
</dbReference>
<feature type="compositionally biased region" description="Low complexity" evidence="1">
    <location>
        <begin position="112"/>
        <end position="129"/>
    </location>
</feature>
<feature type="region of interest" description="Disordered" evidence="1">
    <location>
        <begin position="149"/>
        <end position="243"/>
    </location>
</feature>
<comment type="caution">
    <text evidence="2">The sequence shown here is derived from an EMBL/GenBank/DDBJ whole genome shotgun (WGS) entry which is preliminary data.</text>
</comment>
<reference evidence="2" key="1">
    <citation type="submission" date="2018-04" db="EMBL/GenBank/DDBJ databases">
        <title>Whole genome sequencing of Hypsizygus marmoreus.</title>
        <authorList>
            <person name="Choi I.-G."/>
            <person name="Min B."/>
            <person name="Kim J.-G."/>
            <person name="Kim S."/>
            <person name="Oh Y.-L."/>
            <person name="Kong W.-S."/>
            <person name="Park H."/>
            <person name="Jeong J."/>
            <person name="Song E.-S."/>
        </authorList>
    </citation>
    <scope>NUCLEOTIDE SEQUENCE [LARGE SCALE GENOMIC DNA]</scope>
    <source>
        <strain evidence="2">51987-8</strain>
    </source>
</reference>
<organism evidence="2 3">
    <name type="scientific">Hypsizygus marmoreus</name>
    <name type="common">White beech mushroom</name>
    <name type="synonym">Agaricus marmoreus</name>
    <dbReference type="NCBI Taxonomy" id="39966"/>
    <lineage>
        <taxon>Eukaryota</taxon>
        <taxon>Fungi</taxon>
        <taxon>Dikarya</taxon>
        <taxon>Basidiomycota</taxon>
        <taxon>Agaricomycotina</taxon>
        <taxon>Agaricomycetes</taxon>
        <taxon>Agaricomycetidae</taxon>
        <taxon>Agaricales</taxon>
        <taxon>Tricholomatineae</taxon>
        <taxon>Lyophyllaceae</taxon>
        <taxon>Hypsizygus</taxon>
    </lineage>
</organism>
<feature type="region of interest" description="Disordered" evidence="1">
    <location>
        <begin position="42"/>
        <end position="129"/>
    </location>
</feature>
<gene>
    <name evidence="2" type="ORF">Hypma_008588</name>
</gene>
<feature type="region of interest" description="Disordered" evidence="1">
    <location>
        <begin position="345"/>
        <end position="405"/>
    </location>
</feature>
<feature type="compositionally biased region" description="Low complexity" evidence="1">
    <location>
        <begin position="345"/>
        <end position="354"/>
    </location>
</feature>
<feature type="compositionally biased region" description="Polar residues" evidence="1">
    <location>
        <begin position="388"/>
        <end position="405"/>
    </location>
</feature>